<dbReference type="OrthoDB" id="4062651at2759"/>
<evidence type="ECO:0000313" key="3">
    <source>
        <dbReference type="Proteomes" id="UP000799538"/>
    </source>
</evidence>
<keyword evidence="3" id="KW-1185">Reference proteome</keyword>
<gene>
    <name evidence="2" type="ORF">BDZ85DRAFT_252394</name>
</gene>
<accession>A0A6A6G2S8</accession>
<dbReference type="InterPro" id="IPR011009">
    <property type="entry name" value="Kinase-like_dom_sf"/>
</dbReference>
<evidence type="ECO:0008006" key="4">
    <source>
        <dbReference type="Google" id="ProtNLM"/>
    </source>
</evidence>
<reference evidence="3" key="1">
    <citation type="journal article" date="2020" name="Stud. Mycol.">
        <title>101 Dothideomycetes genomes: A test case for predicting lifestyles and emergence of pathogens.</title>
        <authorList>
            <person name="Haridas S."/>
            <person name="Albert R."/>
            <person name="Binder M."/>
            <person name="Bloem J."/>
            <person name="LaButti K."/>
            <person name="Salamov A."/>
            <person name="Andreopoulos B."/>
            <person name="Baker S."/>
            <person name="Barry K."/>
            <person name="Bills G."/>
            <person name="Bluhm B."/>
            <person name="Cannon C."/>
            <person name="Castanera R."/>
            <person name="Culley D."/>
            <person name="Daum C."/>
            <person name="Ezra D."/>
            <person name="Gonzalez J."/>
            <person name="Henrissat B."/>
            <person name="Kuo A."/>
            <person name="Liang C."/>
            <person name="Lipzen A."/>
            <person name="Lutzoni F."/>
            <person name="Magnuson J."/>
            <person name="Mondo S."/>
            <person name="Nolan M."/>
            <person name="Ohm R."/>
            <person name="Pangilinan J."/>
            <person name="Park H.-J."/>
            <person name="Ramirez L."/>
            <person name="Alfaro M."/>
            <person name="Sun H."/>
            <person name="Tritt A."/>
            <person name="Yoshinaga Y."/>
            <person name="Zwiers L.-H."/>
            <person name="Turgeon B."/>
            <person name="Goodwin S."/>
            <person name="Spatafora J."/>
            <person name="Crous P."/>
            <person name="Grigoriev I."/>
        </authorList>
    </citation>
    <scope>NUCLEOTIDE SEQUENCE [LARGE SCALE GENOMIC DNA]</scope>
    <source>
        <strain evidence="3">CECT 20119</strain>
    </source>
</reference>
<dbReference type="Proteomes" id="UP000799538">
    <property type="component" value="Unassembled WGS sequence"/>
</dbReference>
<protein>
    <recommendedName>
        <fullName evidence="4">Protein kinase domain-containing protein</fullName>
    </recommendedName>
</protein>
<evidence type="ECO:0000313" key="2">
    <source>
        <dbReference type="EMBL" id="KAF2219954.1"/>
    </source>
</evidence>
<dbReference type="Gene3D" id="1.10.510.10">
    <property type="entry name" value="Transferase(Phosphotransferase) domain 1"/>
    <property type="match status" value="1"/>
</dbReference>
<dbReference type="SUPFAM" id="SSF56112">
    <property type="entry name" value="Protein kinase-like (PK-like)"/>
    <property type="match status" value="1"/>
</dbReference>
<feature type="region of interest" description="Disordered" evidence="1">
    <location>
        <begin position="214"/>
        <end position="236"/>
    </location>
</feature>
<name>A0A6A6G2S8_9PEZI</name>
<sequence length="269" mass="30344">MQFLQIPDEEIYPTVRQAQFPLIIATELCNDYQYFVNRPKIHYMHAGIDIANDFSTDVRTWESLRSLLRHDRLNRCFGCLSQRNRVVGYVTERHTEDLSVIMRTQPRRFLGFNVDAIMADIRAGISHLHSHGLAHNWLMPEHIVLDKQDRAVIIHLQDYHHEATTHYRSTAIKQLFIEEATANRLSQHACCQAPESIPSSFFARPTGIPPLHGVSAQSHARTMPSPATARNTSTGSQEVGVEFHGNTDYAAAASCDGSTTEGPRSAEQI</sequence>
<dbReference type="EMBL" id="ML992514">
    <property type="protein sequence ID" value="KAF2219954.1"/>
    <property type="molecule type" value="Genomic_DNA"/>
</dbReference>
<organism evidence="2 3">
    <name type="scientific">Elsinoe ampelina</name>
    <dbReference type="NCBI Taxonomy" id="302913"/>
    <lineage>
        <taxon>Eukaryota</taxon>
        <taxon>Fungi</taxon>
        <taxon>Dikarya</taxon>
        <taxon>Ascomycota</taxon>
        <taxon>Pezizomycotina</taxon>
        <taxon>Dothideomycetes</taxon>
        <taxon>Dothideomycetidae</taxon>
        <taxon>Myriangiales</taxon>
        <taxon>Elsinoaceae</taxon>
        <taxon>Elsinoe</taxon>
    </lineage>
</organism>
<dbReference type="AlphaFoldDB" id="A0A6A6G2S8"/>
<proteinExistence type="predicted"/>
<evidence type="ECO:0000256" key="1">
    <source>
        <dbReference type="SAM" id="MobiDB-lite"/>
    </source>
</evidence>